<organism evidence="1 2">
    <name type="scientific">Sulfuracidifex tepidarius</name>
    <dbReference type="NCBI Taxonomy" id="1294262"/>
    <lineage>
        <taxon>Archaea</taxon>
        <taxon>Thermoproteota</taxon>
        <taxon>Thermoprotei</taxon>
        <taxon>Sulfolobales</taxon>
        <taxon>Sulfolobaceae</taxon>
        <taxon>Sulfuracidifex</taxon>
    </lineage>
</organism>
<proteinExistence type="predicted"/>
<evidence type="ECO:0000313" key="2">
    <source>
        <dbReference type="Proteomes" id="UP000322983"/>
    </source>
</evidence>
<gene>
    <name evidence="1" type="ORF">IC006_0511</name>
</gene>
<name>A0A510DSV5_9CREN</name>
<evidence type="ECO:0000313" key="1">
    <source>
        <dbReference type="EMBL" id="BBG23227.1"/>
    </source>
</evidence>
<reference evidence="1 2" key="1">
    <citation type="journal article" date="2020" name="Int. J. Syst. Evol. Microbiol.">
        <title>Sulfuracidifex tepidarius gen. nov., sp. nov. and transfer of Sulfolobus metallicus Huber and Stetter 1992 to the genus Sulfuracidifex as Sulfuracidifex metallicus comb. nov.</title>
        <authorList>
            <person name="Itoh T."/>
            <person name="Miura T."/>
            <person name="Sakai H.D."/>
            <person name="Kato S."/>
            <person name="Ohkuma M."/>
            <person name="Takashina T."/>
        </authorList>
    </citation>
    <scope>NUCLEOTIDE SEQUENCE [LARGE SCALE GENOMIC DNA]</scope>
    <source>
        <strain evidence="1 2">IC-006</strain>
    </source>
</reference>
<sequence length="116" mass="13149">MVGMHPVYTEKIRRFSYNSTRSVSLSTSRSFIKSPIACSVASLYLVLSSKRDLISIFEVYVIVLSLSYKFRVNPCPTGVGEYLSLNVNCLSSLETYEFSLRGEGLVGVRETWYDLR</sequence>
<protein>
    <submittedName>
        <fullName evidence="1">Uncharacterized protein</fullName>
    </submittedName>
</protein>
<dbReference type="AlphaFoldDB" id="A0A510DSV5"/>
<dbReference type="RefSeq" id="WP_149528282.1">
    <property type="nucleotide sequence ID" value="NZ_AP018929.1"/>
</dbReference>
<keyword evidence="2" id="KW-1185">Reference proteome</keyword>
<dbReference type="GeneID" id="41714362"/>
<dbReference type="Proteomes" id="UP000322983">
    <property type="component" value="Chromosome"/>
</dbReference>
<dbReference type="EMBL" id="AP018929">
    <property type="protein sequence ID" value="BBG23227.1"/>
    <property type="molecule type" value="Genomic_DNA"/>
</dbReference>
<dbReference type="KEGG" id="step:IC006_0511"/>
<accession>A0A510DSV5</accession>